<dbReference type="AlphaFoldDB" id="A0AAI8VLL3"/>
<keyword evidence="2" id="KW-0274">FAD</keyword>
<name>A0AAI8VLL3_9PEZI</name>
<evidence type="ECO:0000259" key="3">
    <source>
        <dbReference type="PROSITE" id="PS00624"/>
    </source>
</evidence>
<comment type="caution">
    <text evidence="4">The sequence shown here is derived from an EMBL/GenBank/DDBJ whole genome shotgun (WGS) entry which is preliminary data.</text>
</comment>
<dbReference type="InterPro" id="IPR000172">
    <property type="entry name" value="GMC_OxRdtase_N"/>
</dbReference>
<reference evidence="4" key="1">
    <citation type="submission" date="2023-10" db="EMBL/GenBank/DDBJ databases">
        <authorList>
            <person name="Hackl T."/>
        </authorList>
    </citation>
    <scope>NUCLEOTIDE SEQUENCE</scope>
</reference>
<dbReference type="SUPFAM" id="SSF51905">
    <property type="entry name" value="FAD/NAD(P)-binding domain"/>
    <property type="match status" value="1"/>
</dbReference>
<keyword evidence="2" id="KW-0285">Flavoprotein</keyword>
<accession>A0AAI8VLL3</accession>
<dbReference type="PROSITE" id="PS00624">
    <property type="entry name" value="GMC_OXRED_2"/>
    <property type="match status" value="1"/>
</dbReference>
<feature type="domain" description="Glucose-methanol-choline oxidoreductase N-terminal" evidence="3">
    <location>
        <begin position="261"/>
        <end position="275"/>
    </location>
</feature>
<evidence type="ECO:0000256" key="2">
    <source>
        <dbReference type="PIRSR" id="PIRSR000137-2"/>
    </source>
</evidence>
<feature type="binding site" evidence="2">
    <location>
        <position position="221"/>
    </location>
    <ligand>
        <name>FAD</name>
        <dbReference type="ChEBI" id="CHEBI:57692"/>
    </ligand>
</feature>
<dbReference type="Proteomes" id="UP001295740">
    <property type="component" value="Unassembled WGS sequence"/>
</dbReference>
<dbReference type="PIRSF" id="PIRSF000137">
    <property type="entry name" value="Alcohol_oxidase"/>
    <property type="match status" value="1"/>
</dbReference>
<evidence type="ECO:0000313" key="4">
    <source>
        <dbReference type="EMBL" id="CAJ2507191.1"/>
    </source>
</evidence>
<comment type="similarity">
    <text evidence="1">Belongs to the GMC oxidoreductase family.</text>
</comment>
<keyword evidence="5" id="KW-1185">Reference proteome</keyword>
<protein>
    <submittedName>
        <fullName evidence="4">Uu.00g083770.m01.CDS01</fullName>
    </submittedName>
</protein>
<dbReference type="InterPro" id="IPR036188">
    <property type="entry name" value="FAD/NAD-bd_sf"/>
</dbReference>
<dbReference type="Gene3D" id="3.50.50.60">
    <property type="entry name" value="FAD/NAD(P)-binding domain"/>
    <property type="match status" value="1"/>
</dbReference>
<dbReference type="InterPro" id="IPR012132">
    <property type="entry name" value="GMC_OxRdtase"/>
</dbReference>
<sequence>MNMSAEVFDIIIVGGGTAGCVLASRLSENKEIQVLLMEAGRDLTSDPRTNVPSLGSSLLATSANWGFKTTPQASLGSRETVAPAGRLLGGSSAVNGFAFLPNSRANIDAWADLGNPGWDWSSFTKSMSLFSLAKSAKPDGHSPLQLTIPDEDSEWPRVWRETLANLGYPEATDPFSEKIVGSLMGPETIGLDKKRSFSANAYLSDSVQSRSNLTIWSDVLVEKIIFDNSETVIARAIQYSEGQGQQTKTVEARKEIVLSAGAINSPRLLEHSGIGDADRLRRLGIDVLIDNPNVGENLQNHPMCSLSFEAVGEDRFQTIDQLLRKDPDAIAAAQKAYSEGTGPASRSNLNILAQLSLPGSTPLDGNLDSTLPGIGSATDPMGKAQESFVRAVLTSPKEASGCYMTAPGFVSFAGDGTAVPPPVGTSRFFTIAVHLAHPLSRGSVHITSPSRPDSSSGVSIDPNYFSHPLDLEILARHVQLIETIAMTEPLSNHLKSDGQRGPDMPAPGGFADLQTAKDFLLKRAKGAHHWTGSCSMMPRESGGVIDHELRVYGCRNLRVCDASIMPISPRSNIQGVVYAVAEHGAQIMKATM</sequence>
<dbReference type="PANTHER" id="PTHR11552:SF210">
    <property type="entry name" value="GLUCOSE-METHANOL-CHOLINE OXIDOREDUCTASE N-TERMINAL DOMAIN-CONTAINING PROTEIN-RELATED"/>
    <property type="match status" value="1"/>
</dbReference>
<dbReference type="PANTHER" id="PTHR11552">
    <property type="entry name" value="GLUCOSE-METHANOL-CHOLINE GMC OXIDOREDUCTASE"/>
    <property type="match status" value="1"/>
</dbReference>
<dbReference type="SUPFAM" id="SSF54373">
    <property type="entry name" value="FAD-linked reductases, C-terminal domain"/>
    <property type="match status" value="1"/>
</dbReference>
<organism evidence="4 5">
    <name type="scientific">Anthostomella pinea</name>
    <dbReference type="NCBI Taxonomy" id="933095"/>
    <lineage>
        <taxon>Eukaryota</taxon>
        <taxon>Fungi</taxon>
        <taxon>Dikarya</taxon>
        <taxon>Ascomycota</taxon>
        <taxon>Pezizomycotina</taxon>
        <taxon>Sordariomycetes</taxon>
        <taxon>Xylariomycetidae</taxon>
        <taxon>Xylariales</taxon>
        <taxon>Xylariaceae</taxon>
        <taxon>Anthostomella</taxon>
    </lineage>
</organism>
<dbReference type="Pfam" id="PF00732">
    <property type="entry name" value="GMC_oxred_N"/>
    <property type="match status" value="1"/>
</dbReference>
<gene>
    <name evidence="4" type="ORF">KHLLAP_LOCUS7659</name>
</gene>
<comment type="cofactor">
    <cofactor evidence="2">
        <name>FAD</name>
        <dbReference type="ChEBI" id="CHEBI:57692"/>
    </cofactor>
</comment>
<evidence type="ECO:0000313" key="5">
    <source>
        <dbReference type="Proteomes" id="UP001295740"/>
    </source>
</evidence>
<dbReference type="GO" id="GO:0050660">
    <property type="term" value="F:flavin adenine dinucleotide binding"/>
    <property type="evidence" value="ECO:0007669"/>
    <property type="project" value="InterPro"/>
</dbReference>
<evidence type="ECO:0000256" key="1">
    <source>
        <dbReference type="ARBA" id="ARBA00010790"/>
    </source>
</evidence>
<proteinExistence type="inferred from homology"/>
<dbReference type="Gene3D" id="3.30.560.10">
    <property type="entry name" value="Glucose Oxidase, domain 3"/>
    <property type="match status" value="1"/>
</dbReference>
<dbReference type="EMBL" id="CAUWAG010000010">
    <property type="protein sequence ID" value="CAJ2507191.1"/>
    <property type="molecule type" value="Genomic_DNA"/>
</dbReference>
<dbReference type="GO" id="GO:0016614">
    <property type="term" value="F:oxidoreductase activity, acting on CH-OH group of donors"/>
    <property type="evidence" value="ECO:0007669"/>
    <property type="project" value="InterPro"/>
</dbReference>
<dbReference type="Pfam" id="PF05199">
    <property type="entry name" value="GMC_oxred_C"/>
    <property type="match status" value="1"/>
</dbReference>
<dbReference type="InterPro" id="IPR007867">
    <property type="entry name" value="GMC_OxRtase_C"/>
</dbReference>